<sequence length="87" mass="9630">MAIHLIRDLNESKVGHSPLFQTGIFGTWEGKPIVNVENLSNLEQMIRSGGIQKNLKLGIHLKATYAICPKPAFFPPILIEKLSTSFA</sequence>
<keyword evidence="2" id="KW-1185">Reference proteome</keyword>
<comment type="caution">
    <text evidence="1">The sequence shown here is derived from an EMBL/GenBank/DDBJ whole genome shotgun (WGS) entry which is preliminary data.</text>
</comment>
<reference evidence="1 2" key="1">
    <citation type="journal article" date="2019" name="Sci. Rep.">
        <title>Orb-weaving spider Araneus ventricosus genome elucidates the spidroin gene catalogue.</title>
        <authorList>
            <person name="Kono N."/>
            <person name="Nakamura H."/>
            <person name="Ohtoshi R."/>
            <person name="Moran D.A.P."/>
            <person name="Shinohara A."/>
            <person name="Yoshida Y."/>
            <person name="Fujiwara M."/>
            <person name="Mori M."/>
            <person name="Tomita M."/>
            <person name="Arakawa K."/>
        </authorList>
    </citation>
    <scope>NUCLEOTIDE SEQUENCE [LARGE SCALE GENOMIC DNA]</scope>
</reference>
<evidence type="ECO:0000313" key="1">
    <source>
        <dbReference type="EMBL" id="GBM33831.1"/>
    </source>
</evidence>
<organism evidence="1 2">
    <name type="scientific">Araneus ventricosus</name>
    <name type="common">Orbweaver spider</name>
    <name type="synonym">Epeira ventricosa</name>
    <dbReference type="NCBI Taxonomy" id="182803"/>
    <lineage>
        <taxon>Eukaryota</taxon>
        <taxon>Metazoa</taxon>
        <taxon>Ecdysozoa</taxon>
        <taxon>Arthropoda</taxon>
        <taxon>Chelicerata</taxon>
        <taxon>Arachnida</taxon>
        <taxon>Araneae</taxon>
        <taxon>Araneomorphae</taxon>
        <taxon>Entelegynae</taxon>
        <taxon>Araneoidea</taxon>
        <taxon>Araneidae</taxon>
        <taxon>Araneus</taxon>
    </lineage>
</organism>
<dbReference type="EMBL" id="BGPR01000742">
    <property type="protein sequence ID" value="GBM33831.1"/>
    <property type="molecule type" value="Genomic_DNA"/>
</dbReference>
<dbReference type="Proteomes" id="UP000499080">
    <property type="component" value="Unassembled WGS sequence"/>
</dbReference>
<dbReference type="AlphaFoldDB" id="A0A4Y2EYC2"/>
<accession>A0A4Y2EYC2</accession>
<protein>
    <submittedName>
        <fullName evidence="1">Uncharacterized protein</fullName>
    </submittedName>
</protein>
<name>A0A4Y2EYC2_ARAVE</name>
<evidence type="ECO:0000313" key="2">
    <source>
        <dbReference type="Proteomes" id="UP000499080"/>
    </source>
</evidence>
<gene>
    <name evidence="1" type="ORF">AVEN_76198_1</name>
</gene>
<proteinExistence type="predicted"/>